<dbReference type="InterPro" id="IPR006091">
    <property type="entry name" value="Acyl-CoA_Oxase/DH_mid-dom"/>
</dbReference>
<comment type="similarity">
    <text evidence="3 14">Belongs to the acyl-CoA dehydrogenase family.</text>
</comment>
<dbReference type="EC" id="1.3.8.6" evidence="11"/>
<comment type="subcellular location">
    <subcellularLocation>
        <location evidence="2">Mitochondrion matrix</location>
    </subcellularLocation>
</comment>
<evidence type="ECO:0000256" key="4">
    <source>
        <dbReference type="ARBA" id="ARBA00022630"/>
    </source>
</evidence>
<dbReference type="FunFam" id="2.40.110.10:FF:000008">
    <property type="entry name" value="Glutaryl-CoA dehydrogenase, mitochondrial"/>
    <property type="match status" value="1"/>
</dbReference>
<feature type="domain" description="Acyl-CoA dehydrogenase/oxidase C-terminal" evidence="16">
    <location>
        <begin position="148"/>
        <end position="274"/>
    </location>
</feature>
<proteinExistence type="inferred from homology"/>
<evidence type="ECO:0000256" key="12">
    <source>
        <dbReference type="ARBA" id="ARBA00039507"/>
    </source>
</evidence>
<dbReference type="GO" id="GO:0033539">
    <property type="term" value="P:fatty acid beta-oxidation using acyl-CoA dehydrogenase"/>
    <property type="evidence" value="ECO:0007669"/>
    <property type="project" value="TreeGrafter"/>
</dbReference>
<dbReference type="Pfam" id="PF02770">
    <property type="entry name" value="Acyl-CoA_dh_M"/>
    <property type="match status" value="1"/>
</dbReference>
<evidence type="ECO:0000256" key="13">
    <source>
        <dbReference type="ARBA" id="ARBA00049493"/>
    </source>
</evidence>
<keyword evidence="19" id="KW-1185">Reference proteome</keyword>
<evidence type="ECO:0000256" key="5">
    <source>
        <dbReference type="ARBA" id="ARBA00022827"/>
    </source>
</evidence>
<evidence type="ECO:0000256" key="8">
    <source>
        <dbReference type="ARBA" id="ARBA00023128"/>
    </source>
</evidence>
<feature type="non-terminal residue" evidence="18">
    <location>
        <position position="1"/>
    </location>
</feature>
<feature type="non-terminal residue" evidence="18">
    <location>
        <position position="274"/>
    </location>
</feature>
<evidence type="ECO:0000256" key="15">
    <source>
        <dbReference type="SAM" id="MobiDB-lite"/>
    </source>
</evidence>
<dbReference type="SUPFAM" id="SSF56645">
    <property type="entry name" value="Acyl-CoA dehydrogenase NM domain-like"/>
    <property type="match status" value="1"/>
</dbReference>
<evidence type="ECO:0000313" key="18">
    <source>
        <dbReference type="EMBL" id="NXC92510.1"/>
    </source>
</evidence>
<comment type="pathway">
    <text evidence="10">Amino-acid metabolism; tryptophan metabolism.</text>
</comment>
<keyword evidence="4 14" id="KW-0285">Flavoprotein</keyword>
<dbReference type="GO" id="GO:0046949">
    <property type="term" value="P:fatty-acyl-CoA biosynthetic process"/>
    <property type="evidence" value="ECO:0007669"/>
    <property type="project" value="TreeGrafter"/>
</dbReference>
<accession>A0A851RMT0</accession>
<dbReference type="Pfam" id="PF00441">
    <property type="entry name" value="Acyl-CoA_dh_1"/>
    <property type="match status" value="1"/>
</dbReference>
<comment type="catalytic activity">
    <reaction evidence="13">
        <text>glutaryl-CoA + oxidized [electron-transfer flavoprotein] + 2 H(+) = (2E)-butenoyl-CoA + reduced [electron-transfer flavoprotein] + CO2</text>
        <dbReference type="Rhea" id="RHEA:13389"/>
        <dbReference type="Rhea" id="RHEA-COMP:10685"/>
        <dbReference type="Rhea" id="RHEA-COMP:10686"/>
        <dbReference type="ChEBI" id="CHEBI:15378"/>
        <dbReference type="ChEBI" id="CHEBI:16526"/>
        <dbReference type="ChEBI" id="CHEBI:57332"/>
        <dbReference type="ChEBI" id="CHEBI:57378"/>
        <dbReference type="ChEBI" id="CHEBI:57692"/>
        <dbReference type="ChEBI" id="CHEBI:58307"/>
        <dbReference type="EC" id="1.3.8.6"/>
    </reaction>
</comment>
<name>A0A851RMT0_TYCCO</name>
<gene>
    <name evidence="18" type="primary">Gcdh</name>
    <name evidence="18" type="ORF">CERCOR_R14441</name>
</gene>
<feature type="domain" description="Acyl-CoA oxidase/dehydrogenase middle" evidence="17">
    <location>
        <begin position="11"/>
        <end position="105"/>
    </location>
</feature>
<organism evidence="18 19">
    <name type="scientific">Tychaedon coryphoeus</name>
    <name type="common">Karoo scrub-robin</name>
    <name type="synonym">Erythropygia coryphaeus</name>
    <dbReference type="NCBI Taxonomy" id="614051"/>
    <lineage>
        <taxon>Eukaryota</taxon>
        <taxon>Metazoa</taxon>
        <taxon>Chordata</taxon>
        <taxon>Craniata</taxon>
        <taxon>Vertebrata</taxon>
        <taxon>Euteleostomi</taxon>
        <taxon>Archelosauria</taxon>
        <taxon>Archosauria</taxon>
        <taxon>Dinosauria</taxon>
        <taxon>Saurischia</taxon>
        <taxon>Theropoda</taxon>
        <taxon>Coelurosauria</taxon>
        <taxon>Aves</taxon>
        <taxon>Neognathae</taxon>
        <taxon>Neoaves</taxon>
        <taxon>Telluraves</taxon>
        <taxon>Australaves</taxon>
        <taxon>Passeriformes</taxon>
        <taxon>Muscicapidae</taxon>
        <taxon>Cercotrichas</taxon>
    </lineage>
</organism>
<dbReference type="GO" id="GO:0000062">
    <property type="term" value="F:fatty-acyl-CoA binding"/>
    <property type="evidence" value="ECO:0007669"/>
    <property type="project" value="TreeGrafter"/>
</dbReference>
<dbReference type="PANTHER" id="PTHR42807">
    <property type="entry name" value="GLUTARYL-COA DEHYDROGENASE, MITOCHONDRIAL"/>
    <property type="match status" value="1"/>
</dbReference>
<evidence type="ECO:0000256" key="10">
    <source>
        <dbReference type="ARBA" id="ARBA00037927"/>
    </source>
</evidence>
<dbReference type="AlphaFoldDB" id="A0A851RMT0"/>
<evidence type="ECO:0000259" key="16">
    <source>
        <dbReference type="Pfam" id="PF00441"/>
    </source>
</evidence>
<dbReference type="InterPro" id="IPR009100">
    <property type="entry name" value="AcylCoA_DH/oxidase_NM_dom_sf"/>
</dbReference>
<keyword evidence="8" id="KW-0496">Mitochondrion</keyword>
<dbReference type="GO" id="GO:0050660">
    <property type="term" value="F:flavin adenine dinucleotide binding"/>
    <property type="evidence" value="ECO:0007669"/>
    <property type="project" value="TreeGrafter"/>
</dbReference>
<protein>
    <recommendedName>
        <fullName evidence="12">Glutaryl-CoA dehydrogenase, mitochondrial</fullName>
        <ecNumber evidence="11">1.3.8.6</ecNumber>
    </recommendedName>
</protein>
<evidence type="ECO:0000256" key="9">
    <source>
        <dbReference type="ARBA" id="ARBA00037899"/>
    </source>
</evidence>
<comment type="pathway">
    <text evidence="9">Amino-acid metabolism; lysine degradation.</text>
</comment>
<dbReference type="PROSITE" id="PS00073">
    <property type="entry name" value="ACYL_COA_DH_2"/>
    <property type="match status" value="1"/>
</dbReference>
<dbReference type="InterPro" id="IPR009075">
    <property type="entry name" value="AcylCo_DH/oxidase_C"/>
</dbReference>
<keyword evidence="7 14" id="KW-0560">Oxidoreductase</keyword>
<comment type="cofactor">
    <cofactor evidence="1 14">
        <name>FAD</name>
        <dbReference type="ChEBI" id="CHEBI:57692"/>
    </cofactor>
</comment>
<dbReference type="Gene3D" id="1.20.140.10">
    <property type="entry name" value="Butyryl-CoA Dehydrogenase, subunit A, domain 3"/>
    <property type="match status" value="1"/>
</dbReference>
<evidence type="ECO:0000256" key="1">
    <source>
        <dbReference type="ARBA" id="ARBA00001974"/>
    </source>
</evidence>
<dbReference type="InterPro" id="IPR046373">
    <property type="entry name" value="Acyl-CoA_Oxase/DH_mid-dom_sf"/>
</dbReference>
<keyword evidence="6" id="KW-0809">Transit peptide</keyword>
<dbReference type="InterPro" id="IPR036250">
    <property type="entry name" value="AcylCo_DH-like_C"/>
</dbReference>
<reference evidence="18" key="1">
    <citation type="submission" date="2019-09" db="EMBL/GenBank/DDBJ databases">
        <title>Bird 10,000 Genomes (B10K) Project - Family phase.</title>
        <authorList>
            <person name="Zhang G."/>
        </authorList>
    </citation>
    <scope>NUCLEOTIDE SEQUENCE</scope>
    <source>
        <strain evidence="18">OUT-0024</strain>
        <tissue evidence="18">Muscle</tissue>
    </source>
</reference>
<evidence type="ECO:0000256" key="3">
    <source>
        <dbReference type="ARBA" id="ARBA00009347"/>
    </source>
</evidence>
<dbReference type="GO" id="GO:0005743">
    <property type="term" value="C:mitochondrial inner membrane"/>
    <property type="evidence" value="ECO:0007669"/>
    <property type="project" value="TreeGrafter"/>
</dbReference>
<evidence type="ECO:0000256" key="2">
    <source>
        <dbReference type="ARBA" id="ARBA00004305"/>
    </source>
</evidence>
<dbReference type="EMBL" id="WBND01005060">
    <property type="protein sequence ID" value="NXC92510.1"/>
    <property type="molecule type" value="Genomic_DNA"/>
</dbReference>
<dbReference type="Gene3D" id="2.40.110.10">
    <property type="entry name" value="Butyryl-CoA Dehydrogenase, subunit A, domain 2"/>
    <property type="match status" value="1"/>
</dbReference>
<keyword evidence="5 14" id="KW-0274">FAD</keyword>
<evidence type="ECO:0000256" key="14">
    <source>
        <dbReference type="RuleBase" id="RU362125"/>
    </source>
</evidence>
<evidence type="ECO:0000259" key="17">
    <source>
        <dbReference type="Pfam" id="PF02770"/>
    </source>
</evidence>
<dbReference type="GO" id="GO:0004361">
    <property type="term" value="F:glutaryl-CoA dehydrogenase activity"/>
    <property type="evidence" value="ECO:0007669"/>
    <property type="project" value="UniProtKB-EC"/>
</dbReference>
<evidence type="ECO:0000256" key="6">
    <source>
        <dbReference type="ARBA" id="ARBA00022946"/>
    </source>
</evidence>
<evidence type="ECO:0000313" key="19">
    <source>
        <dbReference type="Proteomes" id="UP000631545"/>
    </source>
</evidence>
<dbReference type="InterPro" id="IPR052033">
    <property type="entry name" value="Glutaryl-CoA_DH_mitochondrial"/>
</dbReference>
<dbReference type="Proteomes" id="UP000631545">
    <property type="component" value="Unassembled WGS sequence"/>
</dbReference>
<sequence>PSPARGEILGCFGLTEPNHGSDPGRMETRARHNPSAKSYTLRGSKTWITNSPIADLCVVWARCEEDGRVRGFLVERGTPGLSTPKIEGKFSLRASATGMILLDDVEVPEENVLPKAEGLAVRGGAWGGSRGDWGVPVTPPVPQGPFGCLTQARYGIAWGALGAAEACLETVRQYVLDRKQFGGPLARNQLVQKKLADMVTEIALGLHACLRLGRLKDKGRAAPEMVSMLKRNSCGKALGIARDARDMLGGNGICDEFHVIRHLMNLEAVNTYEG</sequence>
<dbReference type="GO" id="GO:0005759">
    <property type="term" value="C:mitochondrial matrix"/>
    <property type="evidence" value="ECO:0007669"/>
    <property type="project" value="UniProtKB-SubCell"/>
</dbReference>
<dbReference type="InterPro" id="IPR006089">
    <property type="entry name" value="Acyl-CoA_DH_CS"/>
</dbReference>
<comment type="caution">
    <text evidence="18">The sequence shown here is derived from an EMBL/GenBank/DDBJ whole genome shotgun (WGS) entry which is preliminary data.</text>
</comment>
<evidence type="ECO:0000256" key="7">
    <source>
        <dbReference type="ARBA" id="ARBA00023002"/>
    </source>
</evidence>
<feature type="region of interest" description="Disordered" evidence="15">
    <location>
        <begin position="15"/>
        <end position="35"/>
    </location>
</feature>
<dbReference type="PANTHER" id="PTHR42807:SF1">
    <property type="entry name" value="GLUTARYL-COA DEHYDROGENASE, MITOCHONDRIAL"/>
    <property type="match status" value="1"/>
</dbReference>
<evidence type="ECO:0000256" key="11">
    <source>
        <dbReference type="ARBA" id="ARBA00039033"/>
    </source>
</evidence>
<dbReference type="SUPFAM" id="SSF47203">
    <property type="entry name" value="Acyl-CoA dehydrogenase C-terminal domain-like"/>
    <property type="match status" value="1"/>
</dbReference>